<dbReference type="OrthoDB" id="8966445at2"/>
<dbReference type="EMBL" id="QHKS01000006">
    <property type="protein sequence ID" value="RDK02791.1"/>
    <property type="molecule type" value="Genomic_DNA"/>
</dbReference>
<protein>
    <submittedName>
        <fullName evidence="1">Uncharacterized protein</fullName>
    </submittedName>
</protein>
<name>A0A370NB22_9BURK</name>
<organism evidence="1 2">
    <name type="scientific">Paraburkholderia lacunae</name>
    <dbReference type="NCBI Taxonomy" id="2211104"/>
    <lineage>
        <taxon>Bacteria</taxon>
        <taxon>Pseudomonadati</taxon>
        <taxon>Pseudomonadota</taxon>
        <taxon>Betaproteobacteria</taxon>
        <taxon>Burkholderiales</taxon>
        <taxon>Burkholderiaceae</taxon>
        <taxon>Paraburkholderia</taxon>
    </lineage>
</organism>
<reference evidence="2" key="1">
    <citation type="submission" date="2018-05" db="EMBL/GenBank/DDBJ databases">
        <authorList>
            <person name="Feng T."/>
        </authorList>
    </citation>
    <scope>NUCLEOTIDE SEQUENCE [LARGE SCALE GENOMIC DNA]</scope>
    <source>
        <strain evidence="2">S27</strain>
    </source>
</reference>
<dbReference type="AlphaFoldDB" id="A0A370NB22"/>
<sequence>MNTLMIRDLSITEQLDGKAMRAVRGGFGYDYPFPSYFSFAPVYAPNNSKRVEATQLISTTLNIQNANGNNAAFNAGIDSNINPHVSASNNIYVG</sequence>
<proteinExistence type="predicted"/>
<accession>A0A370NB22</accession>
<evidence type="ECO:0000313" key="2">
    <source>
        <dbReference type="Proteomes" id="UP000254875"/>
    </source>
</evidence>
<dbReference type="RefSeq" id="WP_115100817.1">
    <property type="nucleotide sequence ID" value="NZ_QHKS01000006.1"/>
</dbReference>
<comment type="caution">
    <text evidence="1">The sequence shown here is derived from an EMBL/GenBank/DDBJ whole genome shotgun (WGS) entry which is preliminary data.</text>
</comment>
<gene>
    <name evidence="1" type="ORF">DLM46_11115</name>
</gene>
<keyword evidence="2" id="KW-1185">Reference proteome</keyword>
<dbReference type="Proteomes" id="UP000254875">
    <property type="component" value="Unassembled WGS sequence"/>
</dbReference>
<evidence type="ECO:0000313" key="1">
    <source>
        <dbReference type="EMBL" id="RDK02791.1"/>
    </source>
</evidence>